<sequence>QSAKTELQAVSALEKVFGPESVQRHTLEAEDKVRQRQLQLVRERRSNRPETIQAGYGGQFHSERQLLPLVEEDMRGDEIDGVRDEAEMS</sequence>
<dbReference type="AlphaFoldDB" id="A0A1A8EYF0"/>
<gene>
    <name evidence="2" type="primary">Nfu_g_1_013780</name>
</gene>
<feature type="non-terminal residue" evidence="2">
    <location>
        <position position="1"/>
    </location>
</feature>
<accession>A0A1A8EYF0</accession>
<evidence type="ECO:0000313" key="2">
    <source>
        <dbReference type="EMBL" id="SBQ52140.1"/>
    </source>
</evidence>
<evidence type="ECO:0000256" key="1">
    <source>
        <dbReference type="SAM" id="MobiDB-lite"/>
    </source>
</evidence>
<protein>
    <submittedName>
        <fullName evidence="2">Uncharacterized protein</fullName>
    </submittedName>
</protein>
<proteinExistence type="predicted"/>
<feature type="region of interest" description="Disordered" evidence="1">
    <location>
        <begin position="39"/>
        <end position="59"/>
    </location>
</feature>
<organism evidence="2">
    <name type="scientific">Nothobranchius korthausae</name>
    <dbReference type="NCBI Taxonomy" id="1143690"/>
    <lineage>
        <taxon>Eukaryota</taxon>
        <taxon>Metazoa</taxon>
        <taxon>Chordata</taxon>
        <taxon>Craniata</taxon>
        <taxon>Vertebrata</taxon>
        <taxon>Euteleostomi</taxon>
        <taxon>Actinopterygii</taxon>
        <taxon>Neopterygii</taxon>
        <taxon>Teleostei</taxon>
        <taxon>Neoteleostei</taxon>
        <taxon>Acanthomorphata</taxon>
        <taxon>Ovalentaria</taxon>
        <taxon>Atherinomorphae</taxon>
        <taxon>Cyprinodontiformes</taxon>
        <taxon>Nothobranchiidae</taxon>
        <taxon>Nothobranchius</taxon>
    </lineage>
</organism>
<feature type="non-terminal residue" evidence="2">
    <location>
        <position position="89"/>
    </location>
</feature>
<reference evidence="2" key="1">
    <citation type="submission" date="2016-05" db="EMBL/GenBank/DDBJ databases">
        <authorList>
            <person name="Lavstsen T."/>
            <person name="Jespersen J.S."/>
        </authorList>
    </citation>
    <scope>NUCLEOTIDE SEQUENCE</scope>
    <source>
        <tissue evidence="2">Brain</tissue>
    </source>
</reference>
<reference evidence="2" key="2">
    <citation type="submission" date="2016-06" db="EMBL/GenBank/DDBJ databases">
        <title>The genome of a short-lived fish provides insights into sex chromosome evolution and the genetic control of aging.</title>
        <authorList>
            <person name="Reichwald K."/>
            <person name="Felder M."/>
            <person name="Petzold A."/>
            <person name="Koch P."/>
            <person name="Groth M."/>
            <person name="Platzer M."/>
        </authorList>
    </citation>
    <scope>NUCLEOTIDE SEQUENCE</scope>
    <source>
        <tissue evidence="2">Brain</tissue>
    </source>
</reference>
<dbReference type="EMBL" id="HAEB01005613">
    <property type="protein sequence ID" value="SBQ52140.1"/>
    <property type="molecule type" value="Transcribed_RNA"/>
</dbReference>
<name>A0A1A8EYF0_9TELE</name>